<gene>
    <name evidence="2" type="ORF">DRJ26_05050</name>
</gene>
<organism evidence="2 3">
    <name type="scientific">Thermoproteota archaeon</name>
    <dbReference type="NCBI Taxonomy" id="2056631"/>
    <lineage>
        <taxon>Archaea</taxon>
        <taxon>Thermoproteota</taxon>
    </lineage>
</organism>
<dbReference type="Pfam" id="PF02237">
    <property type="entry name" value="BPL_C"/>
    <property type="match status" value="1"/>
</dbReference>
<dbReference type="Proteomes" id="UP000269499">
    <property type="component" value="Unassembled WGS sequence"/>
</dbReference>
<name>A0A497EY54_9CREN</name>
<dbReference type="EMBL" id="QMRA01000132">
    <property type="protein sequence ID" value="RLE52117.1"/>
    <property type="molecule type" value="Genomic_DNA"/>
</dbReference>
<dbReference type="AlphaFoldDB" id="A0A497EY54"/>
<evidence type="ECO:0000313" key="2">
    <source>
        <dbReference type="EMBL" id="RLE52117.1"/>
    </source>
</evidence>
<dbReference type="Gene3D" id="2.30.30.100">
    <property type="match status" value="1"/>
</dbReference>
<reference evidence="2 3" key="1">
    <citation type="submission" date="2018-06" db="EMBL/GenBank/DDBJ databases">
        <title>Extensive metabolic versatility and redundancy in microbially diverse, dynamic hydrothermal sediments.</title>
        <authorList>
            <person name="Dombrowski N."/>
            <person name="Teske A."/>
            <person name="Baker B.J."/>
        </authorList>
    </citation>
    <scope>NUCLEOTIDE SEQUENCE [LARGE SCALE GENOMIC DNA]</scope>
    <source>
        <strain evidence="2">B20_G2</strain>
    </source>
</reference>
<comment type="caution">
    <text evidence="2">The sequence shown here is derived from an EMBL/GenBank/DDBJ whole genome shotgun (WGS) entry which is preliminary data.</text>
</comment>
<accession>A0A497EY54</accession>
<dbReference type="InterPro" id="IPR008988">
    <property type="entry name" value="Transcriptional_repressor_C"/>
</dbReference>
<sequence>MNANLKLNDFPDELKKNSTSIFLETGKEVNLDVLSNSIISELMAIQKMDIDKILKIWSNYDCTLNRRIKVISDSGILLGVALNVNDDGSLTIKLDSGEVKKIYADEIKLQLL</sequence>
<feature type="domain" description="Biotin protein ligase C-terminal" evidence="1">
    <location>
        <begin position="63"/>
        <end position="104"/>
    </location>
</feature>
<evidence type="ECO:0000313" key="3">
    <source>
        <dbReference type="Proteomes" id="UP000269499"/>
    </source>
</evidence>
<evidence type="ECO:0000259" key="1">
    <source>
        <dbReference type="Pfam" id="PF02237"/>
    </source>
</evidence>
<proteinExistence type="predicted"/>
<dbReference type="SUPFAM" id="SSF50037">
    <property type="entry name" value="C-terminal domain of transcriptional repressors"/>
    <property type="match status" value="1"/>
</dbReference>
<protein>
    <recommendedName>
        <fullName evidence="1">Biotin protein ligase C-terminal domain-containing protein</fullName>
    </recommendedName>
</protein>
<dbReference type="InterPro" id="IPR003142">
    <property type="entry name" value="BPL_C"/>
</dbReference>